<evidence type="ECO:0000313" key="3">
    <source>
        <dbReference type="Proteomes" id="UP001305702"/>
    </source>
</evidence>
<dbReference type="SUPFAM" id="SSF52833">
    <property type="entry name" value="Thioredoxin-like"/>
    <property type="match status" value="1"/>
</dbReference>
<evidence type="ECO:0000259" key="1">
    <source>
        <dbReference type="Pfam" id="PF01323"/>
    </source>
</evidence>
<dbReference type="KEGG" id="paun:MJA45_14455"/>
<dbReference type="RefSeq" id="WP_315602621.1">
    <property type="nucleotide sequence ID" value="NZ_CP130318.1"/>
</dbReference>
<keyword evidence="3" id="KW-1185">Reference proteome</keyword>
<dbReference type="Pfam" id="PF01323">
    <property type="entry name" value="DSBA"/>
    <property type="match status" value="1"/>
</dbReference>
<reference evidence="2 3" key="1">
    <citation type="submission" date="2022-02" db="EMBL/GenBank/DDBJ databases">
        <title>Paenibacillus sp. MBLB1776 Whole Genome Shotgun Sequencing.</title>
        <authorList>
            <person name="Hwang C.Y."/>
            <person name="Cho E.-S."/>
            <person name="Seo M.-J."/>
        </authorList>
    </citation>
    <scope>NUCLEOTIDE SEQUENCE [LARGE SCALE GENOMIC DNA]</scope>
    <source>
        <strain evidence="2 3">MBLB1776</strain>
    </source>
</reference>
<proteinExistence type="predicted"/>
<name>A0AA96L9A5_9BACL</name>
<dbReference type="CDD" id="cd03024">
    <property type="entry name" value="DsbA_FrnE"/>
    <property type="match status" value="1"/>
</dbReference>
<dbReference type="Gene3D" id="3.40.30.10">
    <property type="entry name" value="Glutaredoxin"/>
    <property type="match status" value="1"/>
</dbReference>
<dbReference type="EMBL" id="CP130318">
    <property type="protein sequence ID" value="WNQ08854.1"/>
    <property type="molecule type" value="Genomic_DNA"/>
</dbReference>
<dbReference type="AlphaFoldDB" id="A0AA96L9A5"/>
<dbReference type="GO" id="GO:0016491">
    <property type="term" value="F:oxidoreductase activity"/>
    <property type="evidence" value="ECO:0007669"/>
    <property type="project" value="InterPro"/>
</dbReference>
<feature type="domain" description="DSBA-like thioredoxin" evidence="1">
    <location>
        <begin position="3"/>
        <end position="205"/>
    </location>
</feature>
<dbReference type="PANTHER" id="PTHR13887:SF41">
    <property type="entry name" value="THIOREDOXIN SUPERFAMILY PROTEIN"/>
    <property type="match status" value="1"/>
</dbReference>
<sequence>MKVEIWSDFACPFCFIGKQRFEEALSQFAHKDEVEVAFRSFELDPNAPKEVDQDVHSMLAGKYGMSREQAVAMNENVTRQAKEAGLEFHLDTLILTNTFDAHRLAQYAKKFGKDQQIVKELFQAYFTDSKHLGDPQVLADLAGKAGLDREETLRILAGDDYSAEVREEEEDAGRLGINAVPFFVIDRKYGVSGAQPSPLFLEALQKAWSESQPLQVLNETISSEGCGDGSCTPGNKP</sequence>
<dbReference type="PANTHER" id="PTHR13887">
    <property type="entry name" value="GLUTATHIONE S-TRANSFERASE KAPPA"/>
    <property type="match status" value="1"/>
</dbReference>
<evidence type="ECO:0000313" key="2">
    <source>
        <dbReference type="EMBL" id="WNQ08854.1"/>
    </source>
</evidence>
<gene>
    <name evidence="2" type="ORF">MJA45_14455</name>
</gene>
<dbReference type="InterPro" id="IPR001853">
    <property type="entry name" value="DSBA-like_thioredoxin_dom"/>
</dbReference>
<protein>
    <submittedName>
        <fullName evidence="2">DsbA family oxidoreductase</fullName>
    </submittedName>
</protein>
<organism evidence="2 3">
    <name type="scientific">Paenibacillus aurantius</name>
    <dbReference type="NCBI Taxonomy" id="2918900"/>
    <lineage>
        <taxon>Bacteria</taxon>
        <taxon>Bacillati</taxon>
        <taxon>Bacillota</taxon>
        <taxon>Bacilli</taxon>
        <taxon>Bacillales</taxon>
        <taxon>Paenibacillaceae</taxon>
        <taxon>Paenibacillus</taxon>
    </lineage>
</organism>
<dbReference type="Proteomes" id="UP001305702">
    <property type="component" value="Chromosome"/>
</dbReference>
<accession>A0AA96L9A5</accession>
<dbReference type="InterPro" id="IPR036249">
    <property type="entry name" value="Thioredoxin-like_sf"/>
</dbReference>